<feature type="region of interest" description="Disordered" evidence="2">
    <location>
        <begin position="863"/>
        <end position="898"/>
    </location>
</feature>
<dbReference type="AlphaFoldDB" id="A0A8T2KNU2"/>
<accession>A0A8T2KNU2</accession>
<reference evidence="3" key="1">
    <citation type="thesis" date="2020" institute="ProQuest LLC" country="789 East Eisenhower Parkway, Ann Arbor, MI, USA">
        <title>Comparative Genomics and Chromosome Evolution.</title>
        <authorList>
            <person name="Mudd A.B."/>
        </authorList>
    </citation>
    <scope>NUCLEOTIDE SEQUENCE</scope>
    <source>
        <strain evidence="3">Female2</strain>
        <tissue evidence="3">Blood</tissue>
    </source>
</reference>
<dbReference type="GO" id="GO:0005814">
    <property type="term" value="C:centriole"/>
    <property type="evidence" value="ECO:0007669"/>
    <property type="project" value="TreeGrafter"/>
</dbReference>
<feature type="compositionally biased region" description="Basic and acidic residues" evidence="2">
    <location>
        <begin position="872"/>
        <end position="885"/>
    </location>
</feature>
<evidence type="ECO:0000313" key="4">
    <source>
        <dbReference type="Proteomes" id="UP000812440"/>
    </source>
</evidence>
<sequence length="1177" mass="134724">MEYLGNKQNLKMDILNSNQLANEFCELPLEQNSERRESCNEADITSSDDLHATFTRELCKSEPADGESRKSCEVTTENNKQSLNMDILNSSQSANKKIYFSLEQNNEVISGDRSATSNEDQHASFSRDLCINEPADLEARKSCEARWFELFQLVEKQCQDQIAGQQEQFNHQLQVIRDEMKNFIHLQSHKPHLNISEGNIDMDASSDVGTQDIHDGRPLGVQKIQEFSSNSSPTNNECNLQYKEFKSQEQCLDNTSVSSGYGTHSVSEPYTCFTSFSNNTLRDSREIAERCSNERRETGAHHLLLQEAKENENPFLHDSSERCELQQRMSKDECFTAKYNSADCTDRRKPRERTNSKSLTTWAQRLKQRHNRTDQDSVHSHHTSTQSYREALTQSENTDCSSSAFYLNNRTTSANSLVSTASGFTYWTLDENEMYCPLPQNLEIGFSKCFSTKVLQMSQERSIPSLTKVYQQKQKESLHLNDWKPLSPSEYTHPPEVLTLDPNLHRKASKDSENSKIPLSPDSIFETASFNHYNHSVSSESSLLGHNSQEDTNEEWKSKPYQHRVNLDYHPCPGDEIATFTDDEVNSVVFSSVSPSPLPAAEENKSDSTGIPSLDHPLMLSNIRQSLKEKHARHLADLRDYYESEISNLKQQLLTCNKSSSSDDLNKINSLSEKCGQLEEALTEASTQIHILENQNHKLEMQVAELKEQCQTANTTTTSLKDHLKELQAKEKEKDNSISQLRFKLKEVSDDKNAQIKEYHKMYQNILTEYNSLLKEHNQVKDTLQLTKNKLDDAQDEGKELKRSLVKIEAQIKQVEHENMIRLRQMAKGQISRSSANSEIGNIVKNIQKMDVSKRKCLTPGEDFSIQSLDNSGREMNKSETEYVPKRYSSSPEKDVSCDENYQANTKQKDCETQESPILKALRDFEEEKHIRSLGIQTEKENCITMMSNRTQIADFSGCWTPCRSPEKREYQRRLNSPSGPRSSSVPPSNKKSVSTPKKRELMLTPVTVKYSPKRLPAENLSPGFSQILKSEENSMTRFYIAWEDLATPKHPNSRKKLEFISPDSTAAIPKTNTEASKKSNQPQFLALSPPYETEFTYKERMKTIADTERLFDELIQEKQQIEAALSRLPSFGCRLTLEMKTNKEKLEDRLEKINRELGSLRITLKRFQILPTSANY</sequence>
<name>A0A8T2KNU2_9PIPI</name>
<evidence type="ECO:0008006" key="5">
    <source>
        <dbReference type="Google" id="ProtNLM"/>
    </source>
</evidence>
<evidence type="ECO:0000313" key="3">
    <source>
        <dbReference type="EMBL" id="KAG8456046.1"/>
    </source>
</evidence>
<feature type="compositionally biased region" description="Low complexity" evidence="2">
    <location>
        <begin position="977"/>
        <end position="996"/>
    </location>
</feature>
<dbReference type="PANTHER" id="PTHR14926:SF1">
    <property type="entry name" value="M-PHASE PHOSPHOPROTEIN 9"/>
    <property type="match status" value="1"/>
</dbReference>
<proteinExistence type="predicted"/>
<feature type="region of interest" description="Disordered" evidence="2">
    <location>
        <begin position="366"/>
        <end position="393"/>
    </location>
</feature>
<feature type="coiled-coil region" evidence="1">
    <location>
        <begin position="1105"/>
        <end position="1164"/>
    </location>
</feature>
<dbReference type="EMBL" id="JAACNH010000001">
    <property type="protein sequence ID" value="KAG8456046.1"/>
    <property type="molecule type" value="Genomic_DNA"/>
</dbReference>
<feature type="compositionally biased region" description="Polar residues" evidence="2">
    <location>
        <begin position="538"/>
        <end position="547"/>
    </location>
</feature>
<dbReference type="Gene3D" id="1.10.287.1490">
    <property type="match status" value="1"/>
</dbReference>
<dbReference type="Proteomes" id="UP000812440">
    <property type="component" value="Chromosome 1"/>
</dbReference>
<protein>
    <recommendedName>
        <fullName evidence="5">M-phase phosphoprotein 9</fullName>
    </recommendedName>
</protein>
<dbReference type="PANTHER" id="PTHR14926">
    <property type="entry name" value="M-PHASE PHOSPHOPROTEIN 9"/>
    <property type="match status" value="1"/>
</dbReference>
<keyword evidence="4" id="KW-1185">Reference proteome</keyword>
<feature type="region of interest" description="Disordered" evidence="2">
    <location>
        <begin position="594"/>
        <end position="613"/>
    </location>
</feature>
<feature type="coiled-coil region" evidence="1">
    <location>
        <begin position="777"/>
        <end position="818"/>
    </location>
</feature>
<organism evidence="3 4">
    <name type="scientific">Hymenochirus boettgeri</name>
    <name type="common">Congo dwarf clawed frog</name>
    <dbReference type="NCBI Taxonomy" id="247094"/>
    <lineage>
        <taxon>Eukaryota</taxon>
        <taxon>Metazoa</taxon>
        <taxon>Chordata</taxon>
        <taxon>Craniata</taxon>
        <taxon>Vertebrata</taxon>
        <taxon>Euteleostomi</taxon>
        <taxon>Amphibia</taxon>
        <taxon>Batrachia</taxon>
        <taxon>Anura</taxon>
        <taxon>Pipoidea</taxon>
        <taxon>Pipidae</taxon>
        <taxon>Pipinae</taxon>
        <taxon>Hymenochirus</taxon>
    </lineage>
</organism>
<dbReference type="InterPro" id="IPR026636">
    <property type="entry name" value="MPHOSPH9"/>
</dbReference>
<feature type="compositionally biased region" description="Polar residues" evidence="2">
    <location>
        <begin position="383"/>
        <end position="393"/>
    </location>
</feature>
<dbReference type="OrthoDB" id="6288856at2759"/>
<feature type="coiled-coil region" evidence="1">
    <location>
        <begin position="668"/>
        <end position="740"/>
    </location>
</feature>
<keyword evidence="1" id="KW-0175">Coiled coil</keyword>
<evidence type="ECO:0000256" key="2">
    <source>
        <dbReference type="SAM" id="MobiDB-lite"/>
    </source>
</evidence>
<feature type="region of interest" description="Disordered" evidence="2">
    <location>
        <begin position="970"/>
        <end position="1001"/>
    </location>
</feature>
<evidence type="ECO:0000256" key="1">
    <source>
        <dbReference type="SAM" id="Coils"/>
    </source>
</evidence>
<gene>
    <name evidence="3" type="ORF">GDO86_002014</name>
</gene>
<feature type="region of interest" description="Disordered" evidence="2">
    <location>
        <begin position="538"/>
        <end position="557"/>
    </location>
</feature>
<comment type="caution">
    <text evidence="3">The sequence shown here is derived from an EMBL/GenBank/DDBJ whole genome shotgun (WGS) entry which is preliminary data.</text>
</comment>